<gene>
    <name evidence="4" type="ORF">KUTeg_009204</name>
</gene>
<feature type="active site" description="Glycyl thioester intermediate" evidence="2">
    <location>
        <position position="178"/>
    </location>
</feature>
<keyword evidence="5" id="KW-1185">Reference proteome</keyword>
<dbReference type="PROSITE" id="PS50237">
    <property type="entry name" value="HECT"/>
    <property type="match status" value="1"/>
</dbReference>
<dbReference type="EMBL" id="JARBDR010000391">
    <property type="protein sequence ID" value="KAJ8313242.1"/>
    <property type="molecule type" value="Genomic_DNA"/>
</dbReference>
<keyword evidence="1 2" id="KW-0833">Ubl conjugation pathway</keyword>
<protein>
    <recommendedName>
        <fullName evidence="3">HECT domain-containing protein</fullName>
    </recommendedName>
</protein>
<dbReference type="InterPro" id="IPR000569">
    <property type="entry name" value="HECT_dom"/>
</dbReference>
<dbReference type="Proteomes" id="UP001217089">
    <property type="component" value="Unassembled WGS sequence"/>
</dbReference>
<evidence type="ECO:0000313" key="5">
    <source>
        <dbReference type="Proteomes" id="UP001217089"/>
    </source>
</evidence>
<dbReference type="SUPFAM" id="SSF56204">
    <property type="entry name" value="Hect, E3 ligase catalytic domain"/>
    <property type="match status" value="1"/>
</dbReference>
<dbReference type="Pfam" id="PF00632">
    <property type="entry name" value="HECT"/>
    <property type="match status" value="1"/>
</dbReference>
<evidence type="ECO:0000259" key="3">
    <source>
        <dbReference type="PROSITE" id="PS50237"/>
    </source>
</evidence>
<proteinExistence type="predicted"/>
<evidence type="ECO:0000256" key="2">
    <source>
        <dbReference type="PROSITE-ProRule" id="PRU00104"/>
    </source>
</evidence>
<sequence length="258" mass="29913">MIKDAPENEIIDSSDWLLDSGIRTVVKPLTDEKRNEMMSQLVKHFVYFRTHAEISQFFKGLNCVGSFCDVIRNNLDELIALFTPSKEKLTAKILKSIYNVNLSPIGHNLRPLEQDSLYSFDCLLQDLEDGVAEISLHDLLMFWTGSSDIPPLGFHKQLEINFVENNEKKNKLPVAHTCDMSLELPRGVGDPNEMMRIMDMAVHWGGDFIWHDKYLMLCVFNLIKANTEMSKYLEHFWYNPWVIIRPKCLLFVECLIII</sequence>
<feature type="domain" description="HECT" evidence="3">
    <location>
        <begin position="28"/>
        <end position="185"/>
    </location>
</feature>
<dbReference type="Gene3D" id="3.30.2410.10">
    <property type="entry name" value="Hect, E3 ligase catalytic domain"/>
    <property type="match status" value="1"/>
</dbReference>
<name>A0ABQ9FBL8_TEGGR</name>
<evidence type="ECO:0000313" key="4">
    <source>
        <dbReference type="EMBL" id="KAJ8313242.1"/>
    </source>
</evidence>
<reference evidence="4 5" key="1">
    <citation type="submission" date="2022-12" db="EMBL/GenBank/DDBJ databases">
        <title>Chromosome-level genome of Tegillarca granosa.</title>
        <authorList>
            <person name="Kim J."/>
        </authorList>
    </citation>
    <scope>NUCLEOTIDE SEQUENCE [LARGE SCALE GENOMIC DNA]</scope>
    <source>
        <strain evidence="4">Teg-2019</strain>
        <tissue evidence="4">Adductor muscle</tissue>
    </source>
</reference>
<organism evidence="4 5">
    <name type="scientific">Tegillarca granosa</name>
    <name type="common">Malaysian cockle</name>
    <name type="synonym">Anadara granosa</name>
    <dbReference type="NCBI Taxonomy" id="220873"/>
    <lineage>
        <taxon>Eukaryota</taxon>
        <taxon>Metazoa</taxon>
        <taxon>Spiralia</taxon>
        <taxon>Lophotrochozoa</taxon>
        <taxon>Mollusca</taxon>
        <taxon>Bivalvia</taxon>
        <taxon>Autobranchia</taxon>
        <taxon>Pteriomorphia</taxon>
        <taxon>Arcoida</taxon>
        <taxon>Arcoidea</taxon>
        <taxon>Arcidae</taxon>
        <taxon>Tegillarca</taxon>
    </lineage>
</organism>
<comment type="caution">
    <text evidence="4">The sequence shown here is derived from an EMBL/GenBank/DDBJ whole genome shotgun (WGS) entry which is preliminary data.</text>
</comment>
<evidence type="ECO:0000256" key="1">
    <source>
        <dbReference type="ARBA" id="ARBA00022786"/>
    </source>
</evidence>
<accession>A0ABQ9FBL8</accession>
<dbReference type="InterPro" id="IPR035983">
    <property type="entry name" value="Hect_E3_ubiquitin_ligase"/>
</dbReference>